<keyword evidence="2" id="KW-0808">Transferase</keyword>
<accession>A0AAJ0FA10</accession>
<keyword evidence="2" id="KW-0489">Methyltransferase</keyword>
<feature type="domain" description="Methyltransferase" evidence="1">
    <location>
        <begin position="53"/>
        <end position="142"/>
    </location>
</feature>
<dbReference type="GO" id="GO:0008168">
    <property type="term" value="F:methyltransferase activity"/>
    <property type="evidence" value="ECO:0007669"/>
    <property type="project" value="UniProtKB-KW"/>
</dbReference>
<dbReference type="AlphaFoldDB" id="A0AAJ0FA10"/>
<dbReference type="InterPro" id="IPR029063">
    <property type="entry name" value="SAM-dependent_MTases_sf"/>
</dbReference>
<dbReference type="CDD" id="cd02440">
    <property type="entry name" value="AdoMet_MTases"/>
    <property type="match status" value="1"/>
</dbReference>
<dbReference type="Pfam" id="PF13649">
    <property type="entry name" value="Methyltransf_25"/>
    <property type="match status" value="1"/>
</dbReference>
<proteinExistence type="predicted"/>
<dbReference type="SUPFAM" id="SSF53335">
    <property type="entry name" value="S-adenosyl-L-methionine-dependent methyltransferases"/>
    <property type="match status" value="1"/>
</dbReference>
<keyword evidence="3" id="KW-1185">Reference proteome</keyword>
<evidence type="ECO:0000313" key="2">
    <source>
        <dbReference type="EMBL" id="KAK1753690.1"/>
    </source>
</evidence>
<sequence>MSTDNTSSLRSPEELVTFLLSLPPYSDPKHNLASVTHRQNLVKLWGIPPGAKVLEIGCGQGDFTVPVADAVGPTGRVVALDPMPGDYGTPPLAKAQAHIKQSPVGEQIEFVQAEGSKYLESTSESFDFVIIAHTAWYFSEPSVLSGILSAAAAPGRTKALLIAEFALTASRPGGAPPVLTALATNALESFRDAASWRNVRCALSPAQITAAAEKEGWTLKGEDKGILTPPDEKYGWRETVMILKRPNFVDDVMALDESDKTKKMLLGMRDALAASVEKLEGGMDAIVNMDAWAVRFEVESDAS</sequence>
<dbReference type="InterPro" id="IPR041698">
    <property type="entry name" value="Methyltransf_25"/>
</dbReference>
<dbReference type="EMBL" id="MU839837">
    <property type="protein sequence ID" value="KAK1753690.1"/>
    <property type="molecule type" value="Genomic_DNA"/>
</dbReference>
<protein>
    <submittedName>
        <fullName evidence="2">Sam-dependent methyltransferase</fullName>
    </submittedName>
</protein>
<comment type="caution">
    <text evidence="2">The sequence shown here is derived from an EMBL/GenBank/DDBJ whole genome shotgun (WGS) entry which is preliminary data.</text>
</comment>
<evidence type="ECO:0000313" key="3">
    <source>
        <dbReference type="Proteomes" id="UP001239445"/>
    </source>
</evidence>
<evidence type="ECO:0000259" key="1">
    <source>
        <dbReference type="Pfam" id="PF13649"/>
    </source>
</evidence>
<dbReference type="Proteomes" id="UP001239445">
    <property type="component" value="Unassembled WGS sequence"/>
</dbReference>
<dbReference type="Gene3D" id="3.40.50.150">
    <property type="entry name" value="Vaccinia Virus protein VP39"/>
    <property type="match status" value="1"/>
</dbReference>
<dbReference type="GO" id="GO:0032259">
    <property type="term" value="P:methylation"/>
    <property type="evidence" value="ECO:0007669"/>
    <property type="project" value="UniProtKB-KW"/>
</dbReference>
<organism evidence="2 3">
    <name type="scientific">Echria macrotheca</name>
    <dbReference type="NCBI Taxonomy" id="438768"/>
    <lineage>
        <taxon>Eukaryota</taxon>
        <taxon>Fungi</taxon>
        <taxon>Dikarya</taxon>
        <taxon>Ascomycota</taxon>
        <taxon>Pezizomycotina</taxon>
        <taxon>Sordariomycetes</taxon>
        <taxon>Sordariomycetidae</taxon>
        <taxon>Sordariales</taxon>
        <taxon>Schizotheciaceae</taxon>
        <taxon>Echria</taxon>
    </lineage>
</organism>
<reference evidence="2" key="1">
    <citation type="submission" date="2023-06" db="EMBL/GenBank/DDBJ databases">
        <title>Genome-scale phylogeny and comparative genomics of the fungal order Sordariales.</title>
        <authorList>
            <consortium name="Lawrence Berkeley National Laboratory"/>
            <person name="Hensen N."/>
            <person name="Bonometti L."/>
            <person name="Westerberg I."/>
            <person name="Brannstrom I.O."/>
            <person name="Guillou S."/>
            <person name="Cros-Aarteil S."/>
            <person name="Calhoun S."/>
            <person name="Haridas S."/>
            <person name="Kuo A."/>
            <person name="Mondo S."/>
            <person name="Pangilinan J."/>
            <person name="Riley R."/>
            <person name="Labutti K."/>
            <person name="Andreopoulos B."/>
            <person name="Lipzen A."/>
            <person name="Chen C."/>
            <person name="Yanf M."/>
            <person name="Daum C."/>
            <person name="Ng V."/>
            <person name="Clum A."/>
            <person name="Steindorff A."/>
            <person name="Ohm R."/>
            <person name="Martin F."/>
            <person name="Silar P."/>
            <person name="Natvig D."/>
            <person name="Lalanne C."/>
            <person name="Gautier V."/>
            <person name="Ament-Velasquez S.L."/>
            <person name="Kruys A."/>
            <person name="Hutchinson M.I."/>
            <person name="Powell A.J."/>
            <person name="Barry K."/>
            <person name="Miller A.N."/>
            <person name="Grigoriev I.V."/>
            <person name="Debuchy R."/>
            <person name="Gladieux P."/>
            <person name="Thoren M.H."/>
            <person name="Johannesson H."/>
        </authorList>
    </citation>
    <scope>NUCLEOTIDE SEQUENCE</scope>
    <source>
        <strain evidence="2">PSN4</strain>
    </source>
</reference>
<name>A0AAJ0FA10_9PEZI</name>
<gene>
    <name evidence="2" type="ORF">QBC47DRAFT_347706</name>
</gene>